<feature type="transmembrane region" description="Helical" evidence="6">
    <location>
        <begin position="362"/>
        <end position="385"/>
    </location>
</feature>
<proteinExistence type="predicted"/>
<keyword evidence="3 6" id="KW-0812">Transmembrane</keyword>
<dbReference type="RefSeq" id="WP_175083426.1">
    <property type="nucleotide sequence ID" value="NZ_JAKUMG010000018.1"/>
</dbReference>
<keyword evidence="5 6" id="KW-0472">Membrane</keyword>
<dbReference type="CDD" id="cd13125">
    <property type="entry name" value="MATE_like_10"/>
    <property type="match status" value="1"/>
</dbReference>
<accession>A0ABT6U6H8</accession>
<gene>
    <name evidence="7" type="ORF">MKZ47_19575</name>
</gene>
<dbReference type="InterPro" id="IPR050833">
    <property type="entry name" value="Poly_Biosynth_Transport"/>
</dbReference>
<evidence type="ECO:0000313" key="7">
    <source>
        <dbReference type="EMBL" id="MDI4671271.1"/>
    </source>
</evidence>
<name>A0ABT6U6H8_9GAMM</name>
<dbReference type="PANTHER" id="PTHR30250">
    <property type="entry name" value="PST FAMILY PREDICTED COLANIC ACID TRANSPORTER"/>
    <property type="match status" value="1"/>
</dbReference>
<feature type="transmembrane region" description="Helical" evidence="6">
    <location>
        <begin position="174"/>
        <end position="192"/>
    </location>
</feature>
<feature type="transmembrane region" description="Helical" evidence="6">
    <location>
        <begin position="121"/>
        <end position="142"/>
    </location>
</feature>
<evidence type="ECO:0000256" key="3">
    <source>
        <dbReference type="ARBA" id="ARBA00022692"/>
    </source>
</evidence>
<dbReference type="Pfam" id="PF13440">
    <property type="entry name" value="Polysacc_synt_3"/>
    <property type="match status" value="1"/>
</dbReference>
<comment type="caution">
    <text evidence="7">The sequence shown here is derived from an EMBL/GenBank/DDBJ whole genome shotgun (WGS) entry which is preliminary data.</text>
</comment>
<evidence type="ECO:0000256" key="6">
    <source>
        <dbReference type="SAM" id="Phobius"/>
    </source>
</evidence>
<evidence type="ECO:0000256" key="2">
    <source>
        <dbReference type="ARBA" id="ARBA00022475"/>
    </source>
</evidence>
<evidence type="ECO:0000313" key="8">
    <source>
        <dbReference type="Proteomes" id="UP001156974"/>
    </source>
</evidence>
<sequence length="422" mass="47927">MNLARTSLLSLASTLVKLLSALVINKALALFVGPAGVATVGQFQNFFQSVMSLSQCGIVPGVTKYTAEFKSQPAVLYELFSTSLKITLSVTLIISVVIFSISEYLSSSLLGKKELSYIFKILSVSLFLYVLNSLALAVLNGLKEIKKYIAINISQSLIGLFLSLILIYNYSLDGVLLAIVLNQSIVFLFLIFKLRNHFVARFCFFTAKFNKEHAINLSKFSIMTLTSALCMPIALMLIRSEITLKFGEDFAGYWQGVWYISSMYLFSATTVLSTYFLPRYSEINCREELKKELFNAYKFITPILLAVTLLIYFMRESLVELLFSSDFSPMVELFFWQLVGDFIKICSWLLSFLLLSKSIVKVFVFLEIFTTITFVFLVKLCTNIMGIEGVVFAYSLNYFIYFLTLLLTVRHFFFNRRGNNVL</sequence>
<evidence type="ECO:0000256" key="4">
    <source>
        <dbReference type="ARBA" id="ARBA00022989"/>
    </source>
</evidence>
<keyword evidence="4 6" id="KW-1133">Transmembrane helix</keyword>
<dbReference type="Proteomes" id="UP001156974">
    <property type="component" value="Unassembled WGS sequence"/>
</dbReference>
<dbReference type="EMBL" id="JAKUMG010000018">
    <property type="protein sequence ID" value="MDI4671271.1"/>
    <property type="molecule type" value="Genomic_DNA"/>
</dbReference>
<protein>
    <submittedName>
        <fullName evidence="7">O-antigen translocase</fullName>
    </submittedName>
</protein>
<feature type="transmembrane region" description="Helical" evidence="6">
    <location>
        <begin position="75"/>
        <end position="101"/>
    </location>
</feature>
<organism evidence="7 8">
    <name type="scientific">Pseudoalteromonas shioyasakiensis</name>
    <dbReference type="NCBI Taxonomy" id="1190813"/>
    <lineage>
        <taxon>Bacteria</taxon>
        <taxon>Pseudomonadati</taxon>
        <taxon>Pseudomonadota</taxon>
        <taxon>Gammaproteobacteria</taxon>
        <taxon>Alteromonadales</taxon>
        <taxon>Pseudoalteromonadaceae</taxon>
        <taxon>Pseudoalteromonas</taxon>
    </lineage>
</organism>
<comment type="subcellular location">
    <subcellularLocation>
        <location evidence="1">Cell membrane</location>
        <topology evidence="1">Multi-pass membrane protein</topology>
    </subcellularLocation>
</comment>
<dbReference type="InterPro" id="IPR044550">
    <property type="entry name" value="WzxE"/>
</dbReference>
<reference evidence="7 8" key="1">
    <citation type="submission" date="2022-02" db="EMBL/GenBank/DDBJ databases">
        <title>Genome analysis of Beneficial Microorganisms for Coral consortium from Pocillopora damicornis.</title>
        <authorList>
            <person name="Rosado P.M."/>
            <person name="Cardoso P.M."/>
            <person name="Rosado J.G."/>
            <person name="Schultz J."/>
            <person name="Rocha U."/>
            <person name="Costa T.K."/>
            <person name="Peixoto R.S."/>
        </authorList>
    </citation>
    <scope>NUCLEOTIDE SEQUENCE [LARGE SCALE GENOMIC DNA]</scope>
    <source>
        <strain evidence="7 8">BMC5</strain>
    </source>
</reference>
<evidence type="ECO:0000256" key="1">
    <source>
        <dbReference type="ARBA" id="ARBA00004651"/>
    </source>
</evidence>
<dbReference type="PANTHER" id="PTHR30250:SF30">
    <property type="entry name" value="LIPID III FLIPPASE"/>
    <property type="match status" value="1"/>
</dbReference>
<feature type="transmembrane region" description="Helical" evidence="6">
    <location>
        <begin position="334"/>
        <end position="355"/>
    </location>
</feature>
<feature type="transmembrane region" description="Helical" evidence="6">
    <location>
        <begin position="149"/>
        <end position="168"/>
    </location>
</feature>
<keyword evidence="2" id="KW-1003">Cell membrane</keyword>
<feature type="transmembrane region" description="Helical" evidence="6">
    <location>
        <begin position="258"/>
        <end position="277"/>
    </location>
</feature>
<feature type="transmembrane region" description="Helical" evidence="6">
    <location>
        <begin position="391"/>
        <end position="413"/>
    </location>
</feature>
<feature type="transmembrane region" description="Helical" evidence="6">
    <location>
        <begin position="220"/>
        <end position="238"/>
    </location>
</feature>
<evidence type="ECO:0000256" key="5">
    <source>
        <dbReference type="ARBA" id="ARBA00023136"/>
    </source>
</evidence>
<feature type="transmembrane region" description="Helical" evidence="6">
    <location>
        <begin position="297"/>
        <end position="314"/>
    </location>
</feature>
<keyword evidence="8" id="KW-1185">Reference proteome</keyword>